<feature type="region of interest" description="Disordered" evidence="1">
    <location>
        <begin position="40"/>
        <end position="60"/>
    </location>
</feature>
<sequence length="585" mass="64697">MITILRLVALATLAALTLAQTIPLTGSHTGIPRWCGKPYKAKSPNFDPGGRLRPPQPQPNTLLHLQVQSRQSIYTSSERSGEVIVDAALSNYHGQPYSASSDEGQVDRVELQFQLSIENATSPIASGSVDVNTTRNLFPVDLSKLEASLKPYNVNLLAQDKLTGKTYSASTKIYYLPDKKVGSTVKIDNLNGGMLMANNASNYAFEPILPYGFYTSCSGYLNYSFENVSAYAEQGYTGINPVCAFPDGDLDYLYNWLDAANVAFQYDLRGSYFNLTSVTEQVALVKDHALLLSWYTADEPDGWQYAFNSTTDSYNLLKELDPYHPTGLVLNCDNYYFNEYTIGTDYIMEDAYPVGIDPTYSRPWKTVCNETHGDCGCDNCVGSLFDISDRLDTYHDYQTWLGRAQKPLWAVPQAFSGEGYWARNPTQEEAWAMSILAFNHKAKGVMSWTFPAPEELEHAHSLMVKVVTKIPVKDFLLGQQPINIKLDGHNFLDVSYWQTNDSVLVGLVNIGQSPLVDVEVALPVTVEAVVSQPWGEVDWKIGNGTLAAQNVKGLETSFVIVSLKGKENGYTGSGDYDALTSNRGL</sequence>
<keyword evidence="4" id="KW-1185">Reference proteome</keyword>
<dbReference type="EMBL" id="MU003790">
    <property type="protein sequence ID" value="KAF2721488.1"/>
    <property type="molecule type" value="Genomic_DNA"/>
</dbReference>
<feature type="signal peptide" evidence="2">
    <location>
        <begin position="1"/>
        <end position="19"/>
    </location>
</feature>
<comment type="caution">
    <text evidence="3">The sequence shown here is derived from an EMBL/GenBank/DDBJ whole genome shotgun (WGS) entry which is preliminary data.</text>
</comment>
<protein>
    <recommendedName>
        <fullName evidence="5">Glycoside hydrolase family 30 protein</fullName>
    </recommendedName>
</protein>
<evidence type="ECO:0000256" key="2">
    <source>
        <dbReference type="SAM" id="SignalP"/>
    </source>
</evidence>
<evidence type="ECO:0000313" key="4">
    <source>
        <dbReference type="Proteomes" id="UP000799441"/>
    </source>
</evidence>
<evidence type="ECO:0000313" key="3">
    <source>
        <dbReference type="EMBL" id="KAF2721488.1"/>
    </source>
</evidence>
<feature type="chain" id="PRO_5040474859" description="Glycoside hydrolase family 30 protein" evidence="2">
    <location>
        <begin position="20"/>
        <end position="585"/>
    </location>
</feature>
<evidence type="ECO:0008006" key="5">
    <source>
        <dbReference type="Google" id="ProtNLM"/>
    </source>
</evidence>
<keyword evidence="2" id="KW-0732">Signal</keyword>
<dbReference type="Proteomes" id="UP000799441">
    <property type="component" value="Unassembled WGS sequence"/>
</dbReference>
<organism evidence="3 4">
    <name type="scientific">Polychaeton citri CBS 116435</name>
    <dbReference type="NCBI Taxonomy" id="1314669"/>
    <lineage>
        <taxon>Eukaryota</taxon>
        <taxon>Fungi</taxon>
        <taxon>Dikarya</taxon>
        <taxon>Ascomycota</taxon>
        <taxon>Pezizomycotina</taxon>
        <taxon>Dothideomycetes</taxon>
        <taxon>Dothideomycetidae</taxon>
        <taxon>Capnodiales</taxon>
        <taxon>Capnodiaceae</taxon>
        <taxon>Polychaeton</taxon>
    </lineage>
</organism>
<accession>A0A9P4Q6G7</accession>
<dbReference type="AlphaFoldDB" id="A0A9P4Q6G7"/>
<name>A0A9P4Q6G7_9PEZI</name>
<gene>
    <name evidence="3" type="ORF">K431DRAFT_268619</name>
</gene>
<reference evidence="3" key="1">
    <citation type="journal article" date="2020" name="Stud. Mycol.">
        <title>101 Dothideomycetes genomes: a test case for predicting lifestyles and emergence of pathogens.</title>
        <authorList>
            <person name="Haridas S."/>
            <person name="Albert R."/>
            <person name="Binder M."/>
            <person name="Bloem J."/>
            <person name="Labutti K."/>
            <person name="Salamov A."/>
            <person name="Andreopoulos B."/>
            <person name="Baker S."/>
            <person name="Barry K."/>
            <person name="Bills G."/>
            <person name="Bluhm B."/>
            <person name="Cannon C."/>
            <person name="Castanera R."/>
            <person name="Culley D."/>
            <person name="Daum C."/>
            <person name="Ezra D."/>
            <person name="Gonzalez J."/>
            <person name="Henrissat B."/>
            <person name="Kuo A."/>
            <person name="Liang C."/>
            <person name="Lipzen A."/>
            <person name="Lutzoni F."/>
            <person name="Magnuson J."/>
            <person name="Mondo S."/>
            <person name="Nolan M."/>
            <person name="Ohm R."/>
            <person name="Pangilinan J."/>
            <person name="Park H.-J."/>
            <person name="Ramirez L."/>
            <person name="Alfaro M."/>
            <person name="Sun H."/>
            <person name="Tritt A."/>
            <person name="Yoshinaga Y."/>
            <person name="Zwiers L.-H."/>
            <person name="Turgeon B."/>
            <person name="Goodwin S."/>
            <person name="Spatafora J."/>
            <person name="Crous P."/>
            <person name="Grigoriev I."/>
        </authorList>
    </citation>
    <scope>NUCLEOTIDE SEQUENCE</scope>
    <source>
        <strain evidence="3">CBS 116435</strain>
    </source>
</reference>
<dbReference type="OrthoDB" id="2338662at2759"/>
<evidence type="ECO:0000256" key="1">
    <source>
        <dbReference type="SAM" id="MobiDB-lite"/>
    </source>
</evidence>
<proteinExistence type="predicted"/>